<feature type="domain" description="Polysaccharide biosynthesis enzyme WcbI" evidence="1">
    <location>
        <begin position="106"/>
        <end position="229"/>
    </location>
</feature>
<keyword evidence="3" id="KW-1185">Reference proteome</keyword>
<sequence length="327" mass="37184">MINVLIVSDCATTAFLDYIRALHPGCRVRCIVTARLNDWHEIRGDAFISAVAATDILICLPNTLTRLKGYLPEASATVDALVEKGVSTHNPDILLQLDGITSHQGMQVIEIPRFRYLGPRVDCFWMPKLTSPLGRGALHSKIAVSAWMLKKNASDTLKLFNAQHFENTGYFEQYEQERVKLFDTYADSGIDISGVHADWMRQGDFQYSPNHPKAEVLVDIMHIAANASGHFPVISEGEYANYRQNVPDYMADGLIWPVYPELADYWGLSSYQQRWRTGKRDGGEYFELEDMIKRTFASLDSFQDSEEKVRKYLGAEDVWHWFGEEAC</sequence>
<accession>A0A8J7IQ34</accession>
<gene>
    <name evidence="2" type="ORF">H1D41_15640</name>
</gene>
<name>A0A8J7IQ34_9RHOB</name>
<reference evidence="2" key="1">
    <citation type="submission" date="2020-10" db="EMBL/GenBank/DDBJ databases">
        <title>Paenihalocynthiibacter styelae gen. nov., sp. nov., isolated from stalked sea squirt Styela clava.</title>
        <authorList>
            <person name="Kim Y.-O."/>
            <person name="Yoon J.-H."/>
        </authorList>
    </citation>
    <scope>NUCLEOTIDE SEQUENCE</scope>
    <source>
        <strain evidence="2">MYP1-1</strain>
    </source>
</reference>
<organism evidence="2 3">
    <name type="scientific">Halocynthiibacter styelae</name>
    <dbReference type="NCBI Taxonomy" id="2761955"/>
    <lineage>
        <taxon>Bacteria</taxon>
        <taxon>Pseudomonadati</taxon>
        <taxon>Pseudomonadota</taxon>
        <taxon>Alphaproteobacteria</taxon>
        <taxon>Rhodobacterales</taxon>
        <taxon>Paracoccaceae</taxon>
        <taxon>Halocynthiibacter</taxon>
    </lineage>
</organism>
<evidence type="ECO:0000313" key="3">
    <source>
        <dbReference type="Proteomes" id="UP000640583"/>
    </source>
</evidence>
<proteinExistence type="predicted"/>
<dbReference type="Proteomes" id="UP000640583">
    <property type="component" value="Unassembled WGS sequence"/>
</dbReference>
<dbReference type="AlphaFoldDB" id="A0A8J7IQ34"/>
<evidence type="ECO:0000313" key="2">
    <source>
        <dbReference type="EMBL" id="MBI1495076.1"/>
    </source>
</evidence>
<dbReference type="RefSeq" id="WP_228849800.1">
    <property type="nucleotide sequence ID" value="NZ_JADCKQ010000014.1"/>
</dbReference>
<comment type="caution">
    <text evidence="2">The sequence shown here is derived from an EMBL/GenBank/DDBJ whole genome shotgun (WGS) entry which is preliminary data.</text>
</comment>
<dbReference type="InterPro" id="IPR041307">
    <property type="entry name" value="WcbI"/>
</dbReference>
<protein>
    <recommendedName>
        <fullName evidence="1">Polysaccharide biosynthesis enzyme WcbI domain-containing protein</fullName>
    </recommendedName>
</protein>
<evidence type="ECO:0000259" key="1">
    <source>
        <dbReference type="Pfam" id="PF18588"/>
    </source>
</evidence>
<dbReference type="Pfam" id="PF18588">
    <property type="entry name" value="WcbI"/>
    <property type="match status" value="1"/>
</dbReference>
<dbReference type="Gene3D" id="3.40.50.12080">
    <property type="match status" value="1"/>
</dbReference>
<dbReference type="EMBL" id="JADCKQ010000014">
    <property type="protein sequence ID" value="MBI1495076.1"/>
    <property type="molecule type" value="Genomic_DNA"/>
</dbReference>